<dbReference type="Pfam" id="PF07715">
    <property type="entry name" value="Plug"/>
    <property type="match status" value="1"/>
</dbReference>
<dbReference type="InterPro" id="IPR039426">
    <property type="entry name" value="TonB-dep_rcpt-like"/>
</dbReference>
<evidence type="ECO:0000256" key="1">
    <source>
        <dbReference type="ARBA" id="ARBA00022729"/>
    </source>
</evidence>
<dbReference type="InterPro" id="IPR037066">
    <property type="entry name" value="Plug_dom_sf"/>
</dbReference>
<accession>A0ABW5XIL4</accession>
<dbReference type="Gene3D" id="2.170.130.10">
    <property type="entry name" value="TonB-dependent receptor, plug domain"/>
    <property type="match status" value="1"/>
</dbReference>
<name>A0ABW5XIL4_9SPHI</name>
<keyword evidence="1 2" id="KW-0732">Signal</keyword>
<gene>
    <name evidence="4" type="ORF">ACFSYC_02490</name>
</gene>
<evidence type="ECO:0000259" key="3">
    <source>
        <dbReference type="Pfam" id="PF07715"/>
    </source>
</evidence>
<dbReference type="RefSeq" id="WP_377123172.1">
    <property type="nucleotide sequence ID" value="NZ_JBHUHN010000001.1"/>
</dbReference>
<dbReference type="PANTHER" id="PTHR30069:SF29">
    <property type="entry name" value="HEMOGLOBIN AND HEMOGLOBIN-HAPTOGLOBIN-BINDING PROTEIN 1-RELATED"/>
    <property type="match status" value="1"/>
</dbReference>
<dbReference type="PANTHER" id="PTHR30069">
    <property type="entry name" value="TONB-DEPENDENT OUTER MEMBRANE RECEPTOR"/>
    <property type="match status" value="1"/>
</dbReference>
<dbReference type="InterPro" id="IPR012910">
    <property type="entry name" value="Plug_dom"/>
</dbReference>
<keyword evidence="4" id="KW-0675">Receptor</keyword>
<dbReference type="EMBL" id="JBHUON010000002">
    <property type="protein sequence ID" value="MFD2863545.1"/>
    <property type="molecule type" value="Genomic_DNA"/>
</dbReference>
<protein>
    <submittedName>
        <fullName evidence="4">TonB-dependent receptor plug domain-containing protein</fullName>
    </submittedName>
</protein>
<proteinExistence type="predicted"/>
<keyword evidence="5" id="KW-1185">Reference proteome</keyword>
<dbReference type="Proteomes" id="UP001597601">
    <property type="component" value="Unassembled WGS sequence"/>
</dbReference>
<evidence type="ECO:0000256" key="2">
    <source>
        <dbReference type="SAM" id="SignalP"/>
    </source>
</evidence>
<comment type="caution">
    <text evidence="4">The sequence shown here is derived from an EMBL/GenBank/DDBJ whole genome shotgun (WGS) entry which is preliminary data.</text>
</comment>
<feature type="chain" id="PRO_5045694572" evidence="2">
    <location>
        <begin position="26"/>
        <end position="248"/>
    </location>
</feature>
<sequence>MKHLIHCLKAIFTTALLFVVTGVLAQTKPDTAKQGTGLKEVTIVADKQLIKQEADRLTYDLQADPQSKVSNVLEMMRKLPYVTVDGQDNILLKGNASYRILINGKPSSLMERDAKAILRSMPASTIQKIEVYTVPPAKYDAEGLGGIINIITNKKLVDGYNGTLNLNERTPTGPGMGATFTAKAGKLGLSVFGGGNLTDNPTTTSLNIRNTTGANPTLLNQAGNTRSDSKNAYLGTEVSYEINPYNLV</sequence>
<feature type="domain" description="TonB-dependent receptor plug" evidence="3">
    <location>
        <begin position="65"/>
        <end position="147"/>
    </location>
</feature>
<reference evidence="5" key="1">
    <citation type="journal article" date="2019" name="Int. J. Syst. Evol. Microbiol.">
        <title>The Global Catalogue of Microorganisms (GCM) 10K type strain sequencing project: providing services to taxonomists for standard genome sequencing and annotation.</title>
        <authorList>
            <consortium name="The Broad Institute Genomics Platform"/>
            <consortium name="The Broad Institute Genome Sequencing Center for Infectious Disease"/>
            <person name="Wu L."/>
            <person name="Ma J."/>
        </authorList>
    </citation>
    <scope>NUCLEOTIDE SEQUENCE [LARGE SCALE GENOMIC DNA]</scope>
    <source>
        <strain evidence="5">KCTC 52232</strain>
    </source>
</reference>
<evidence type="ECO:0000313" key="5">
    <source>
        <dbReference type="Proteomes" id="UP001597601"/>
    </source>
</evidence>
<organism evidence="4 5">
    <name type="scientific">Mucilaginibacter antarcticus</name>
    <dbReference type="NCBI Taxonomy" id="1855725"/>
    <lineage>
        <taxon>Bacteria</taxon>
        <taxon>Pseudomonadati</taxon>
        <taxon>Bacteroidota</taxon>
        <taxon>Sphingobacteriia</taxon>
        <taxon>Sphingobacteriales</taxon>
        <taxon>Sphingobacteriaceae</taxon>
        <taxon>Mucilaginibacter</taxon>
    </lineage>
</organism>
<feature type="signal peptide" evidence="2">
    <location>
        <begin position="1"/>
        <end position="25"/>
    </location>
</feature>
<dbReference type="SUPFAM" id="SSF56935">
    <property type="entry name" value="Porins"/>
    <property type="match status" value="1"/>
</dbReference>
<evidence type="ECO:0000313" key="4">
    <source>
        <dbReference type="EMBL" id="MFD2863545.1"/>
    </source>
</evidence>